<dbReference type="Proteomes" id="UP000693738">
    <property type="component" value="Unassembled WGS sequence"/>
</dbReference>
<feature type="compositionally biased region" description="Polar residues" evidence="1">
    <location>
        <begin position="90"/>
        <end position="105"/>
    </location>
</feature>
<feature type="region of interest" description="Disordered" evidence="1">
    <location>
        <begin position="1"/>
        <end position="41"/>
    </location>
</feature>
<reference evidence="2" key="1">
    <citation type="submission" date="2021-05" db="EMBL/GenBank/DDBJ databases">
        <authorList>
            <person name="Khan N."/>
        </authorList>
    </citation>
    <scope>NUCLEOTIDE SEQUENCE</scope>
</reference>
<evidence type="ECO:0000256" key="1">
    <source>
        <dbReference type="SAM" id="MobiDB-lite"/>
    </source>
</evidence>
<proteinExistence type="predicted"/>
<evidence type="ECO:0000313" key="3">
    <source>
        <dbReference type="Proteomes" id="UP000693738"/>
    </source>
</evidence>
<sequence length="609" mass="68715">MLRDTSSSASDDDTRRSSTSSSSQPPPSPMQYIPAGSLLPPASNPMEQELMVRHPNAYPVLMPIAVNSLPLERLLIPRKPEMVGRLLLNDANSSEPADTATASGNSDERSDGWYNNLSYLARSHIDLLLKVDIKCWTELPIPNDVAIRVIALYLNNDYPVLPIFNANLFLRDLSQNRPYFCSRLLVSALLGWACQAYTSLHPKAASWSLLFFVDAQAQWNELGDHESVTLSNVSALQLLSMTAVTHGQDELALTFLEKGLELARIMGLLNVDPQSHSAASWFHGYPDWQMAASYTAWGTFNWASVVALHFHKIEVETPPRLMMPGDIDMALEAKEGAAISLPDSVEVFRALCKLWTLFVSVARIYYGPDKEAFLNQTAALEYVEGTYRQLLAWADGLPPRLLRQTVGFLRTDPCSIYFHAVITDLFRPFLCYPELASTPLKTFAADRATPRAVYHVSVRQMKRLLLSYRLEFQIEALTVLWHTGVVYVANATIRADYHDRDEMKFFVNLCVAGLEELFMSYKVFGSMVKGIMQMAVRHGSIEPTQARRVKRRLKTIEQRFMTDNRSDDETMARWVVDLDLAVTNFPEAQGGRLAKEFDRMSEMTHDENE</sequence>
<accession>A0A8J2J050</accession>
<name>A0A8J2J050_FUSEQ</name>
<protein>
    <recommendedName>
        <fullName evidence="4">Nitrate assimilation regulatory protein nira</fullName>
    </recommendedName>
</protein>
<dbReference type="PANTHER" id="PTHR47256:SF1">
    <property type="entry name" value="ZN(II)2CYS6 TRANSCRIPTION FACTOR (EUROFUNG)"/>
    <property type="match status" value="1"/>
</dbReference>
<comment type="caution">
    <text evidence="2">The sequence shown here is derived from an EMBL/GenBank/DDBJ whole genome shotgun (WGS) entry which is preliminary data.</text>
</comment>
<feature type="region of interest" description="Disordered" evidence="1">
    <location>
        <begin position="89"/>
        <end position="108"/>
    </location>
</feature>
<gene>
    <name evidence="2" type="ORF">FEQUK3_LOCUS5060</name>
</gene>
<evidence type="ECO:0008006" key="4">
    <source>
        <dbReference type="Google" id="ProtNLM"/>
    </source>
</evidence>
<dbReference type="CDD" id="cd12148">
    <property type="entry name" value="fungal_TF_MHR"/>
    <property type="match status" value="1"/>
</dbReference>
<dbReference type="AlphaFoldDB" id="A0A8J2J050"/>
<dbReference type="InterPro" id="IPR053187">
    <property type="entry name" value="Notoamide_regulator"/>
</dbReference>
<evidence type="ECO:0000313" key="2">
    <source>
        <dbReference type="EMBL" id="CAG7559378.1"/>
    </source>
</evidence>
<dbReference type="PANTHER" id="PTHR47256">
    <property type="entry name" value="ZN(II)2CYS6 TRANSCRIPTION FACTOR (EUROFUNG)-RELATED"/>
    <property type="match status" value="1"/>
</dbReference>
<organism evidence="2 3">
    <name type="scientific">Fusarium equiseti</name>
    <name type="common">Fusarium scirpi</name>
    <dbReference type="NCBI Taxonomy" id="61235"/>
    <lineage>
        <taxon>Eukaryota</taxon>
        <taxon>Fungi</taxon>
        <taxon>Dikarya</taxon>
        <taxon>Ascomycota</taxon>
        <taxon>Pezizomycotina</taxon>
        <taxon>Sordariomycetes</taxon>
        <taxon>Hypocreomycetidae</taxon>
        <taxon>Hypocreales</taxon>
        <taxon>Nectriaceae</taxon>
        <taxon>Fusarium</taxon>
        <taxon>Fusarium incarnatum-equiseti species complex</taxon>
    </lineage>
</organism>
<dbReference type="EMBL" id="CAJSTJ010000129">
    <property type="protein sequence ID" value="CAG7559378.1"/>
    <property type="molecule type" value="Genomic_DNA"/>
</dbReference>